<evidence type="ECO:0000313" key="8">
    <source>
        <dbReference type="Proteomes" id="UP001597145"/>
    </source>
</evidence>
<keyword evidence="5" id="KW-0963">Cytoplasm</keyword>
<comment type="subunit">
    <text evidence="5">Monomer.</text>
</comment>
<comment type="similarity">
    <text evidence="5">Belongs to the aromatic-ring hydroxylase family. TetX subfamily.</text>
</comment>
<keyword evidence="8" id="KW-1185">Reference proteome</keyword>
<dbReference type="EC" id="1.14.13.-" evidence="5"/>
<evidence type="ECO:0000256" key="3">
    <source>
        <dbReference type="ARBA" id="ARBA00023002"/>
    </source>
</evidence>
<keyword evidence="3 5" id="KW-0560">Oxidoreductase</keyword>
<keyword evidence="1 5" id="KW-0285">Flavoprotein</keyword>
<comment type="catalytic activity">
    <reaction evidence="5">
        <text>a tetracycline + NADPH + O2 + H(+) = an 11a-hydroxytetracycline + NADP(+) + H2O</text>
        <dbReference type="Rhea" id="RHEA:61444"/>
        <dbReference type="ChEBI" id="CHEBI:15377"/>
        <dbReference type="ChEBI" id="CHEBI:15378"/>
        <dbReference type="ChEBI" id="CHEBI:15379"/>
        <dbReference type="ChEBI" id="CHEBI:57783"/>
        <dbReference type="ChEBI" id="CHEBI:58349"/>
        <dbReference type="ChEBI" id="CHEBI:144644"/>
        <dbReference type="ChEBI" id="CHEBI:144645"/>
    </reaction>
</comment>
<evidence type="ECO:0000256" key="4">
    <source>
        <dbReference type="ARBA" id="ARBA00023033"/>
    </source>
</evidence>
<evidence type="ECO:0000256" key="1">
    <source>
        <dbReference type="ARBA" id="ARBA00022630"/>
    </source>
</evidence>
<feature type="binding site" evidence="5">
    <location>
        <position position="44"/>
    </location>
    <ligand>
        <name>NADPH</name>
        <dbReference type="ChEBI" id="CHEBI:57783"/>
    </ligand>
</feature>
<feature type="binding site" evidence="5">
    <location>
        <position position="110"/>
    </location>
    <ligand>
        <name>FAD</name>
        <dbReference type="ChEBI" id="CHEBI:57692"/>
    </ligand>
</feature>
<proteinExistence type="inferred from homology"/>
<dbReference type="Gene3D" id="3.50.50.60">
    <property type="entry name" value="FAD/NAD(P)-binding domain"/>
    <property type="match status" value="1"/>
</dbReference>
<organism evidence="7 8">
    <name type="scientific">Pseudonocardia aurantiaca</name>
    <dbReference type="NCBI Taxonomy" id="75290"/>
    <lineage>
        <taxon>Bacteria</taxon>
        <taxon>Bacillati</taxon>
        <taxon>Actinomycetota</taxon>
        <taxon>Actinomycetes</taxon>
        <taxon>Pseudonocardiales</taxon>
        <taxon>Pseudonocardiaceae</taxon>
        <taxon>Pseudonocardia</taxon>
    </lineage>
</organism>
<accession>A0ABW4FMF4</accession>
<reference evidence="8" key="1">
    <citation type="journal article" date="2019" name="Int. J. Syst. Evol. Microbiol.">
        <title>The Global Catalogue of Microorganisms (GCM) 10K type strain sequencing project: providing services to taxonomists for standard genome sequencing and annotation.</title>
        <authorList>
            <consortium name="The Broad Institute Genomics Platform"/>
            <consortium name="The Broad Institute Genome Sequencing Center for Infectious Disease"/>
            <person name="Wu L."/>
            <person name="Ma J."/>
        </authorList>
    </citation>
    <scope>NUCLEOTIDE SEQUENCE [LARGE SCALE GENOMIC DNA]</scope>
    <source>
        <strain evidence="8">JCM 12165</strain>
    </source>
</reference>
<keyword evidence="5" id="KW-0547">Nucleotide-binding</keyword>
<evidence type="ECO:0000256" key="2">
    <source>
        <dbReference type="ARBA" id="ARBA00022827"/>
    </source>
</evidence>
<dbReference type="EMBL" id="JBHUCP010000014">
    <property type="protein sequence ID" value="MFD1531681.1"/>
    <property type="molecule type" value="Genomic_DNA"/>
</dbReference>
<dbReference type="InterPro" id="IPR043683">
    <property type="entry name" value="TetX_monooxygenase"/>
</dbReference>
<keyword evidence="5" id="KW-0521">NADP</keyword>
<dbReference type="Proteomes" id="UP001597145">
    <property type="component" value="Unassembled WGS sequence"/>
</dbReference>
<dbReference type="PRINTS" id="PR00420">
    <property type="entry name" value="RNGMNOXGNASE"/>
</dbReference>
<sequence>MPSSSSPSIAVVGGGLSGLVLARILQQHHIACTVYELDATADARRQGGLLDLHVESGQLALREAGLHEQFRRLTRPQAEAMRVMDKAGTVFIDQASPDSSGDSGRPEIDRTELRALLLDSLHPGRVVWGHKLIRAHRLGDGRYELTFANGSRRTTDLLVGADGAWSRVRPLLSNASPEYAGISYFELHLTDAPTTVPASAALVGTGSLFALSDNKNLGGHGGRDLHLGAMLRAAEDWLDTRGVDWADPAATRTALLAEFAEWTPALTDLIRHCDDEIVARRIYALPTGHSWPRTPGVTLVGDAAHLMSPFAGEGANAAMLDGCELALALIEHGDDVEAALRQYETAMFPRSADAARRSARGLDLCFADDAPRGMVEFFGRMGVPVASTGRR</sequence>
<dbReference type="SUPFAM" id="SSF51905">
    <property type="entry name" value="FAD/NAD(P)-binding domain"/>
    <property type="match status" value="1"/>
</dbReference>
<dbReference type="InterPro" id="IPR036188">
    <property type="entry name" value="FAD/NAD-bd_sf"/>
</dbReference>
<comment type="subcellular location">
    <subcellularLocation>
        <location evidence="5">Cytoplasm</location>
    </subcellularLocation>
</comment>
<dbReference type="PANTHER" id="PTHR46972:SF1">
    <property type="entry name" value="FAD DEPENDENT OXIDOREDUCTASE DOMAIN-CONTAINING PROTEIN"/>
    <property type="match status" value="1"/>
</dbReference>
<comment type="function">
    <text evidence="5">An FAD-requiring monooxygenase active on some tetracycline antibiotic derivatives, which leads to their inactivation. Hydroxylates carbon 11a of tetracycline and some analogs.</text>
</comment>
<dbReference type="HAMAP" id="MF_00845">
    <property type="entry name" value="TetX_monooxygenase"/>
    <property type="match status" value="1"/>
</dbReference>
<evidence type="ECO:0000259" key="6">
    <source>
        <dbReference type="Pfam" id="PF01494"/>
    </source>
</evidence>
<feature type="domain" description="FAD-binding" evidence="6">
    <location>
        <begin position="9"/>
        <end position="177"/>
    </location>
</feature>
<gene>
    <name evidence="7" type="ORF">ACFSCY_19800</name>
</gene>
<keyword evidence="4 5" id="KW-0503">Monooxygenase</keyword>
<dbReference type="InterPro" id="IPR002938">
    <property type="entry name" value="FAD-bd"/>
</dbReference>
<protein>
    <recommendedName>
        <fullName evidence="5">Flavin-dependent monooxygenase</fullName>
    </recommendedName>
    <alternativeName>
        <fullName evidence="5">TetX monooxygenase</fullName>
        <shortName evidence="5">TetX</shortName>
        <ecNumber evidence="5">1.14.13.-</ecNumber>
    </alternativeName>
</protein>
<comment type="cofactor">
    <cofactor evidence="5">
        <name>FAD</name>
        <dbReference type="ChEBI" id="CHEBI:57692"/>
    </cofactor>
</comment>
<dbReference type="PANTHER" id="PTHR46972">
    <property type="entry name" value="MONOOXYGENASE ASQM-RELATED"/>
    <property type="match status" value="1"/>
</dbReference>
<feature type="binding site" evidence="5">
    <location>
        <position position="302"/>
    </location>
    <ligand>
        <name>FAD</name>
        <dbReference type="ChEBI" id="CHEBI:57692"/>
    </ligand>
</feature>
<dbReference type="RefSeq" id="WP_343979776.1">
    <property type="nucleotide sequence ID" value="NZ_BAAAJG010000011.1"/>
</dbReference>
<comment type="caution">
    <text evidence="7">The sequence shown here is derived from an EMBL/GenBank/DDBJ whole genome shotgun (WGS) entry which is preliminary data.</text>
</comment>
<keyword evidence="2 5" id="KW-0274">FAD</keyword>
<feature type="domain" description="FAD-binding" evidence="6">
    <location>
        <begin position="296"/>
        <end position="357"/>
    </location>
</feature>
<evidence type="ECO:0000313" key="7">
    <source>
        <dbReference type="EMBL" id="MFD1531681.1"/>
    </source>
</evidence>
<evidence type="ECO:0000256" key="5">
    <source>
        <dbReference type="HAMAP-Rule" id="MF_00845"/>
    </source>
</evidence>
<name>A0ABW4FMF4_9PSEU</name>
<feature type="binding site" evidence="5">
    <location>
        <position position="51"/>
    </location>
    <ligand>
        <name>FAD</name>
        <dbReference type="ChEBI" id="CHEBI:57692"/>
    </ligand>
</feature>
<comment type="domain">
    <text evidence="5">Consists of an N-terminal FAD-binding domain with a Rossman fold and a C-terminal substrate-binding domain.</text>
</comment>
<dbReference type="Pfam" id="PF01494">
    <property type="entry name" value="FAD_binding_3"/>
    <property type="match status" value="2"/>
</dbReference>